<protein>
    <recommendedName>
        <fullName evidence="2">Fungal-type protein kinase domain-containing protein</fullName>
    </recommendedName>
</protein>
<name>A0A5C3ML23_9AGAM</name>
<dbReference type="AlphaFoldDB" id="A0A5C3ML23"/>
<organism evidence="3 4">
    <name type="scientific">Heliocybe sulcata</name>
    <dbReference type="NCBI Taxonomy" id="5364"/>
    <lineage>
        <taxon>Eukaryota</taxon>
        <taxon>Fungi</taxon>
        <taxon>Dikarya</taxon>
        <taxon>Basidiomycota</taxon>
        <taxon>Agaricomycotina</taxon>
        <taxon>Agaricomycetes</taxon>
        <taxon>Gloeophyllales</taxon>
        <taxon>Gloeophyllaceae</taxon>
        <taxon>Heliocybe</taxon>
    </lineage>
</organism>
<reference evidence="3 4" key="1">
    <citation type="journal article" date="2019" name="Nat. Ecol. Evol.">
        <title>Megaphylogeny resolves global patterns of mushroom evolution.</title>
        <authorList>
            <person name="Varga T."/>
            <person name="Krizsan K."/>
            <person name="Foldi C."/>
            <person name="Dima B."/>
            <person name="Sanchez-Garcia M."/>
            <person name="Sanchez-Ramirez S."/>
            <person name="Szollosi G.J."/>
            <person name="Szarkandi J.G."/>
            <person name="Papp V."/>
            <person name="Albert L."/>
            <person name="Andreopoulos W."/>
            <person name="Angelini C."/>
            <person name="Antonin V."/>
            <person name="Barry K.W."/>
            <person name="Bougher N.L."/>
            <person name="Buchanan P."/>
            <person name="Buyck B."/>
            <person name="Bense V."/>
            <person name="Catcheside P."/>
            <person name="Chovatia M."/>
            <person name="Cooper J."/>
            <person name="Damon W."/>
            <person name="Desjardin D."/>
            <person name="Finy P."/>
            <person name="Geml J."/>
            <person name="Haridas S."/>
            <person name="Hughes K."/>
            <person name="Justo A."/>
            <person name="Karasinski D."/>
            <person name="Kautmanova I."/>
            <person name="Kiss B."/>
            <person name="Kocsube S."/>
            <person name="Kotiranta H."/>
            <person name="LaButti K.M."/>
            <person name="Lechner B.E."/>
            <person name="Liimatainen K."/>
            <person name="Lipzen A."/>
            <person name="Lukacs Z."/>
            <person name="Mihaltcheva S."/>
            <person name="Morgado L.N."/>
            <person name="Niskanen T."/>
            <person name="Noordeloos M.E."/>
            <person name="Ohm R.A."/>
            <person name="Ortiz-Santana B."/>
            <person name="Ovrebo C."/>
            <person name="Racz N."/>
            <person name="Riley R."/>
            <person name="Savchenko A."/>
            <person name="Shiryaev A."/>
            <person name="Soop K."/>
            <person name="Spirin V."/>
            <person name="Szebenyi C."/>
            <person name="Tomsovsky M."/>
            <person name="Tulloss R.E."/>
            <person name="Uehling J."/>
            <person name="Grigoriev I.V."/>
            <person name="Vagvolgyi C."/>
            <person name="Papp T."/>
            <person name="Martin F.M."/>
            <person name="Miettinen O."/>
            <person name="Hibbett D.S."/>
            <person name="Nagy L.G."/>
        </authorList>
    </citation>
    <scope>NUCLEOTIDE SEQUENCE [LARGE SCALE GENOMIC DNA]</scope>
    <source>
        <strain evidence="3 4">OMC1185</strain>
    </source>
</reference>
<feature type="domain" description="Fungal-type protein kinase" evidence="2">
    <location>
        <begin position="5"/>
        <end position="107"/>
    </location>
</feature>
<dbReference type="EMBL" id="ML213545">
    <property type="protein sequence ID" value="TFK45365.1"/>
    <property type="molecule type" value="Genomic_DNA"/>
</dbReference>
<dbReference type="Pfam" id="PF17667">
    <property type="entry name" value="Pkinase_fungal"/>
    <property type="match status" value="1"/>
</dbReference>
<dbReference type="SUPFAM" id="SSF56112">
    <property type="entry name" value="Protein kinase-like (PK-like)"/>
    <property type="match status" value="1"/>
</dbReference>
<dbReference type="InterPro" id="IPR011009">
    <property type="entry name" value="Kinase-like_dom_sf"/>
</dbReference>
<proteinExistence type="predicted"/>
<dbReference type="OrthoDB" id="2747778at2759"/>
<feature type="compositionally biased region" description="Basic and acidic residues" evidence="1">
    <location>
        <begin position="241"/>
        <end position="250"/>
    </location>
</feature>
<keyword evidence="4" id="KW-1185">Reference proteome</keyword>
<evidence type="ECO:0000259" key="2">
    <source>
        <dbReference type="Pfam" id="PF17667"/>
    </source>
</evidence>
<dbReference type="InterPro" id="IPR040976">
    <property type="entry name" value="Pkinase_fungal"/>
</dbReference>
<evidence type="ECO:0000313" key="4">
    <source>
        <dbReference type="Proteomes" id="UP000305948"/>
    </source>
</evidence>
<dbReference type="Proteomes" id="UP000305948">
    <property type="component" value="Unassembled WGS sequence"/>
</dbReference>
<dbReference type="STRING" id="5364.A0A5C3ML23"/>
<accession>A0A5C3ML23</accession>
<evidence type="ECO:0000256" key="1">
    <source>
        <dbReference type="SAM" id="MobiDB-lite"/>
    </source>
</evidence>
<feature type="region of interest" description="Disordered" evidence="1">
    <location>
        <begin position="241"/>
        <end position="289"/>
    </location>
</feature>
<sequence length="289" mass="32919">MSASHSQCAIVKIMHDVLIAYSKVGMLDRDFSPRNILFVPHGNGDVHGILINWDQCRRVETLDTEGARRRGRTGTWQFLSYQLLINPYKAHTLQDDLQSSFWTLLYTALKFIPSSLSGMRLANMLKTVFDESRWDDDQGSYVGENEKLKIIMHGNYIKPNSIAGTPPIIFRDPATPLNDLVQSLLFLFQDWDTYHIMALRETRRLDAKAEAEKLLTSEAIIQLFKEAYTSPDWSHEIADRQEGLVSEEGRPGGSSSKRVVTEGSEQRRNTQRKSRTSDATSARLEILDQ</sequence>
<evidence type="ECO:0000313" key="3">
    <source>
        <dbReference type="EMBL" id="TFK45365.1"/>
    </source>
</evidence>
<gene>
    <name evidence="3" type="ORF">OE88DRAFT_1812603</name>
</gene>